<protein>
    <submittedName>
        <fullName evidence="2">GNAT family N-acetyltransferase</fullName>
        <ecNumber evidence="2">2.3.1.-</ecNumber>
    </submittedName>
</protein>
<dbReference type="CDD" id="cd04301">
    <property type="entry name" value="NAT_SF"/>
    <property type="match status" value="1"/>
</dbReference>
<sequence length="284" mass="31266">MQQETYEIATMSRREIDLAIDWAANEGWNPGIHDAQCFHAVDPDGFLIGLLNDEPVATVSAVRYDDSFGFIGLYIVRPEYRGCGYGSRILGAATERLAGCNIGLDGVVGQQEHYRRLGFRLAYRNVRYEGWGPGGVSADSGECVELTALPFDRVEAYDRAFFPAPRTRFLERWIAQLDARALGVLLEGRLAGYGVRRKCLSGHKIGPLFADTPALAQALLVGLRAGLAEAEPFYLDVPEVNRAALGLAERHGMRIVFETARMYTGADPALSLERLYGVTTFELG</sequence>
<dbReference type="InterPro" id="IPR052729">
    <property type="entry name" value="Acyl/Acetyltrans_Enzymes"/>
</dbReference>
<dbReference type="Pfam" id="PF18014">
    <property type="entry name" value="Acetyltransf_18"/>
    <property type="match status" value="1"/>
</dbReference>
<accession>A0ABV6SIP5</accession>
<gene>
    <name evidence="2" type="ORF">ACFFGX_05645</name>
</gene>
<evidence type="ECO:0000313" key="2">
    <source>
        <dbReference type="EMBL" id="MFC0709098.1"/>
    </source>
</evidence>
<name>A0ABV6SIP5_AZOPA</name>
<dbReference type="EMBL" id="JBHLSS010000036">
    <property type="protein sequence ID" value="MFC0709098.1"/>
    <property type="molecule type" value="Genomic_DNA"/>
</dbReference>
<feature type="domain" description="N-acetyltransferase" evidence="1">
    <location>
        <begin position="6"/>
        <end position="150"/>
    </location>
</feature>
<dbReference type="SUPFAM" id="SSF55729">
    <property type="entry name" value="Acyl-CoA N-acyltransferases (Nat)"/>
    <property type="match status" value="1"/>
</dbReference>
<dbReference type="Gene3D" id="3.40.630.90">
    <property type="match status" value="1"/>
</dbReference>
<evidence type="ECO:0000259" key="1">
    <source>
        <dbReference type="PROSITE" id="PS51186"/>
    </source>
</evidence>
<keyword evidence="2" id="KW-0808">Transferase</keyword>
<dbReference type="RefSeq" id="WP_376943675.1">
    <property type="nucleotide sequence ID" value="NZ_CP171449.1"/>
</dbReference>
<reference evidence="2 3" key="1">
    <citation type="submission" date="2024-09" db="EMBL/GenBank/DDBJ databases">
        <authorList>
            <person name="Sun Q."/>
            <person name="Mori K."/>
        </authorList>
    </citation>
    <scope>NUCLEOTIDE SEQUENCE [LARGE SCALE GENOMIC DNA]</scope>
    <source>
        <strain evidence="2 3">NCAIM B.01794</strain>
    </source>
</reference>
<dbReference type="Pfam" id="PF00583">
    <property type="entry name" value="Acetyltransf_1"/>
    <property type="match status" value="1"/>
</dbReference>
<dbReference type="GO" id="GO:0016746">
    <property type="term" value="F:acyltransferase activity"/>
    <property type="evidence" value="ECO:0007669"/>
    <property type="project" value="UniProtKB-KW"/>
</dbReference>
<dbReference type="InterPro" id="IPR000182">
    <property type="entry name" value="GNAT_dom"/>
</dbReference>
<organism evidence="2 3">
    <name type="scientific">Azorhizophilus paspali</name>
    <name type="common">Azotobacter paspali</name>
    <dbReference type="NCBI Taxonomy" id="69963"/>
    <lineage>
        <taxon>Bacteria</taxon>
        <taxon>Pseudomonadati</taxon>
        <taxon>Pseudomonadota</taxon>
        <taxon>Gammaproteobacteria</taxon>
        <taxon>Pseudomonadales</taxon>
        <taxon>Pseudomonadaceae</taxon>
        <taxon>Azorhizophilus</taxon>
    </lineage>
</organism>
<evidence type="ECO:0000313" key="3">
    <source>
        <dbReference type="Proteomes" id="UP001589891"/>
    </source>
</evidence>
<dbReference type="InterPro" id="IPR041496">
    <property type="entry name" value="YitH/HolE_GNAT"/>
</dbReference>
<dbReference type="InterPro" id="IPR016181">
    <property type="entry name" value="Acyl_CoA_acyltransferase"/>
</dbReference>
<keyword evidence="3" id="KW-1185">Reference proteome</keyword>
<comment type="caution">
    <text evidence="2">The sequence shown here is derived from an EMBL/GenBank/DDBJ whole genome shotgun (WGS) entry which is preliminary data.</text>
</comment>
<dbReference type="Proteomes" id="UP001589891">
    <property type="component" value="Unassembled WGS sequence"/>
</dbReference>
<dbReference type="Gene3D" id="3.40.630.30">
    <property type="match status" value="1"/>
</dbReference>
<dbReference type="EC" id="2.3.1.-" evidence="2"/>
<proteinExistence type="predicted"/>
<dbReference type="PANTHER" id="PTHR47237">
    <property type="entry name" value="SLL0310 PROTEIN"/>
    <property type="match status" value="1"/>
</dbReference>
<keyword evidence="2" id="KW-0012">Acyltransferase</keyword>
<dbReference type="PANTHER" id="PTHR47237:SF1">
    <property type="entry name" value="SLL0310 PROTEIN"/>
    <property type="match status" value="1"/>
</dbReference>
<dbReference type="PROSITE" id="PS51186">
    <property type="entry name" value="GNAT"/>
    <property type="match status" value="1"/>
</dbReference>